<dbReference type="AlphaFoldDB" id="D3DXU8"/>
<dbReference type="EMBL" id="CP000352">
    <property type="protein sequence ID" value="ADC45118.1"/>
    <property type="molecule type" value="Genomic_DNA"/>
</dbReference>
<dbReference type="eggNOG" id="ENOG502ZQPN">
    <property type="taxonomic scope" value="Bacteria"/>
</dbReference>
<dbReference type="HOGENOM" id="CLU_2194778_0_0_4"/>
<dbReference type="Proteomes" id="UP000002429">
    <property type="component" value="Chromosome"/>
</dbReference>
<organism evidence="1 2">
    <name type="scientific">Cupriavidus metallidurans (strain ATCC 43123 / DSM 2839 / NBRC 102507 / CH34)</name>
    <name type="common">Ralstonia metallidurans</name>
    <dbReference type="NCBI Taxonomy" id="266264"/>
    <lineage>
        <taxon>Bacteria</taxon>
        <taxon>Pseudomonadati</taxon>
        <taxon>Pseudomonadota</taxon>
        <taxon>Betaproteobacteria</taxon>
        <taxon>Burkholderiales</taxon>
        <taxon>Burkholderiaceae</taxon>
        <taxon>Cupriavidus</taxon>
    </lineage>
</organism>
<dbReference type="STRING" id="266264.Rmet_6510"/>
<sequence>MTKRLSGAVAALYRQPDDDLRQVYGQLLTEAERLPCLSSVAVISITLPGRQPAGVDGFEHVLRVSFADVNLLTPTLSHRDTNSHAPSSLELNGVERRICPWVAGALYK</sequence>
<proteinExistence type="predicted"/>
<name>D3DXU8_CUPMC</name>
<gene>
    <name evidence="1" type="ordered locus">Rmet_6510</name>
</gene>
<keyword evidence="2" id="KW-1185">Reference proteome</keyword>
<protein>
    <submittedName>
        <fullName evidence="1">Uncharacterized protein</fullName>
    </submittedName>
</protein>
<reference evidence="2" key="1">
    <citation type="journal article" date="2010" name="PLoS ONE">
        <title>The complete genome sequence of Cupriavidus metallidurans strain CH34, a master survivalist in harsh and anthropogenic environments.</title>
        <authorList>
            <person name="Janssen P.J."/>
            <person name="Van Houdt R."/>
            <person name="Moors H."/>
            <person name="Monsieurs P."/>
            <person name="Morin N."/>
            <person name="Michaux A."/>
            <person name="Benotmane M.A."/>
            <person name="Leys N."/>
            <person name="Vallaeys T."/>
            <person name="Lapidus A."/>
            <person name="Monchy S."/>
            <person name="Medigue C."/>
            <person name="Taghavi S."/>
            <person name="McCorkle S."/>
            <person name="Dunn J."/>
            <person name="van der Lelie D."/>
            <person name="Mergeay M."/>
        </authorList>
    </citation>
    <scope>NUCLEOTIDE SEQUENCE [LARGE SCALE GENOMIC DNA]</scope>
    <source>
        <strain evidence="2">ATCC 43123 / DSM 2839 / NBRC 102507 / CH34</strain>
    </source>
</reference>
<dbReference type="KEGG" id="rme:Rmet_6510"/>
<evidence type="ECO:0000313" key="2">
    <source>
        <dbReference type="Proteomes" id="UP000002429"/>
    </source>
</evidence>
<accession>D3DXU8</accession>
<evidence type="ECO:0000313" key="1">
    <source>
        <dbReference type="EMBL" id="ADC45118.1"/>
    </source>
</evidence>